<dbReference type="AlphaFoldDB" id="A0A4E9EFV7"/>
<sequence length="125" mass="14362">MIEGDPDLNLSTLAFHDVMARSIAWLTLNTDCVARGLFAPPDHRDYPLMTRPSIEGSDSSDTRSSLIQCNFTLDQPWDLEKIVEEYSIQRQPYHSYVQCDNLQYPGSDDFRVLTDTLDYKKLQLS</sequence>
<gene>
    <name evidence="1" type="ORF">FUG_LOCUS452745</name>
</gene>
<reference evidence="1" key="1">
    <citation type="submission" date="2019-04" db="EMBL/GenBank/DDBJ databases">
        <authorList>
            <person name="Melise S."/>
            <person name="Noan J."/>
            <person name="Okalmin O."/>
        </authorList>
    </citation>
    <scope>NUCLEOTIDE SEQUENCE</scope>
    <source>
        <strain evidence="1">FN9</strain>
    </source>
</reference>
<name>A0A4E9EFV7_GIBZA</name>
<protein>
    <submittedName>
        <fullName evidence="1">Uncharacterized protein</fullName>
    </submittedName>
</protein>
<dbReference type="EMBL" id="CAAKMV010000153">
    <property type="protein sequence ID" value="VIO61754.1"/>
    <property type="molecule type" value="Genomic_DNA"/>
</dbReference>
<organism evidence="1">
    <name type="scientific">Gibberella zeae</name>
    <name type="common">Wheat head blight fungus</name>
    <name type="synonym">Fusarium graminearum</name>
    <dbReference type="NCBI Taxonomy" id="5518"/>
    <lineage>
        <taxon>Eukaryota</taxon>
        <taxon>Fungi</taxon>
        <taxon>Dikarya</taxon>
        <taxon>Ascomycota</taxon>
        <taxon>Pezizomycotina</taxon>
        <taxon>Sordariomycetes</taxon>
        <taxon>Hypocreomycetidae</taxon>
        <taxon>Hypocreales</taxon>
        <taxon>Nectriaceae</taxon>
        <taxon>Fusarium</taxon>
    </lineage>
</organism>
<accession>A0A4E9EFV7</accession>
<proteinExistence type="predicted"/>
<evidence type="ECO:0000313" key="1">
    <source>
        <dbReference type="EMBL" id="VIO61754.1"/>
    </source>
</evidence>